<sequence length="502" mass="54754">MDVPQQSADSPVQASAAALQQAARSPNRKGNSATMRRTQQRPRSWGTDGNRMRTTTSEPLAIKVFNCIVDDRALVAGAKKSTRDGIRKWITGGQIRLFVPLYTLAQTRRLKEKNGRIAVEAQEALSWLDDATSDFPHLITLQGGFDQYEAWSEVEKFALPKTLFSESDILDEADTAEDLPEQTEQKLSLGEREKRDSISSVDSQQWPSVSQSTQSMRSSLSALSPPSSPMKATPSPYADSQKASAKETVTAISDEEDEETVTSSVDDTDSQGNGVPVALRPLYNYILWLVHQECDPVVALENFIFLSDDPYKNKLAQSFGIRTKTLNEIRYAVARENREARNRQLVQKKENEKIGGTPSGLQPAASITATPAKAVDAEPEHISVSEDEDEVLLKRPPRAPAAMLAAQSPKVTPKAKVLDPNQFARNTPTTPPAHHVQPAQTPVRGSPRGAFRGSVRGRGGGASARDNNSGGNGNGPIDPNSFSRPPPANRMRGGGRRLWIPT</sequence>
<gene>
    <name evidence="1" type="ORF">M8818_007227</name>
</gene>
<proteinExistence type="predicted"/>
<dbReference type="EMBL" id="JAMKPW020000042">
    <property type="protein sequence ID" value="KAK8196075.1"/>
    <property type="molecule type" value="Genomic_DNA"/>
</dbReference>
<reference evidence="1" key="1">
    <citation type="submission" date="2024-02" db="EMBL/GenBank/DDBJ databases">
        <title>Metagenome Assembled Genome of Zalaria obscura JY119.</title>
        <authorList>
            <person name="Vighnesh L."/>
            <person name="Jagadeeshwari U."/>
            <person name="Venkata Ramana C."/>
            <person name="Sasikala C."/>
        </authorList>
    </citation>
    <scope>NUCLEOTIDE SEQUENCE</scope>
    <source>
        <strain evidence="1">JY119</strain>
    </source>
</reference>
<evidence type="ECO:0000313" key="1">
    <source>
        <dbReference type="EMBL" id="KAK8196075.1"/>
    </source>
</evidence>
<keyword evidence="2" id="KW-1185">Reference proteome</keyword>
<dbReference type="Proteomes" id="UP001320706">
    <property type="component" value="Unassembled WGS sequence"/>
</dbReference>
<organism evidence="1 2">
    <name type="scientific">Zalaria obscura</name>
    <dbReference type="NCBI Taxonomy" id="2024903"/>
    <lineage>
        <taxon>Eukaryota</taxon>
        <taxon>Fungi</taxon>
        <taxon>Dikarya</taxon>
        <taxon>Ascomycota</taxon>
        <taxon>Pezizomycotina</taxon>
        <taxon>Dothideomycetes</taxon>
        <taxon>Dothideomycetidae</taxon>
        <taxon>Dothideales</taxon>
        <taxon>Zalariaceae</taxon>
        <taxon>Zalaria</taxon>
    </lineage>
</organism>
<evidence type="ECO:0000313" key="2">
    <source>
        <dbReference type="Proteomes" id="UP001320706"/>
    </source>
</evidence>
<name>A0ACC3S5E7_9PEZI</name>
<protein>
    <submittedName>
        <fullName evidence="1">Uncharacterized protein</fullName>
    </submittedName>
</protein>
<accession>A0ACC3S5E7</accession>
<comment type="caution">
    <text evidence="1">The sequence shown here is derived from an EMBL/GenBank/DDBJ whole genome shotgun (WGS) entry which is preliminary data.</text>
</comment>